<dbReference type="Proteomes" id="UP000249419">
    <property type="component" value="Unassembled WGS sequence"/>
</dbReference>
<keyword evidence="2" id="KW-0418">Kinase</keyword>
<dbReference type="AlphaFoldDB" id="A0A328NNU9"/>
<evidence type="ECO:0000313" key="2">
    <source>
        <dbReference type="EMBL" id="RAO31460.1"/>
    </source>
</evidence>
<dbReference type="InterPro" id="IPR000600">
    <property type="entry name" value="ROK"/>
</dbReference>
<keyword evidence="2" id="KW-0808">Transferase</keyword>
<dbReference type="InterPro" id="IPR043129">
    <property type="entry name" value="ATPase_NBD"/>
</dbReference>
<gene>
    <name evidence="2" type="ORF">PSN13_04023</name>
</gene>
<dbReference type="EMBL" id="PYAG01000020">
    <property type="protein sequence ID" value="RAO31460.1"/>
    <property type="molecule type" value="Genomic_DNA"/>
</dbReference>
<dbReference type="Pfam" id="PF00480">
    <property type="entry name" value="ROK"/>
    <property type="match status" value="1"/>
</dbReference>
<dbReference type="RefSeq" id="WP_112677053.1">
    <property type="nucleotide sequence ID" value="NZ_CP192017.1"/>
</dbReference>
<dbReference type="PROSITE" id="PS01125">
    <property type="entry name" value="ROK"/>
    <property type="match status" value="1"/>
</dbReference>
<dbReference type="PANTHER" id="PTHR18964:SF169">
    <property type="entry name" value="N-ACETYLMANNOSAMINE KINASE"/>
    <property type="match status" value="1"/>
</dbReference>
<comment type="caution">
    <text evidence="2">The sequence shown here is derived from an EMBL/GenBank/DDBJ whole genome shotgun (WGS) entry which is preliminary data.</text>
</comment>
<dbReference type="Gene3D" id="3.30.420.40">
    <property type="match status" value="2"/>
</dbReference>
<proteinExistence type="inferred from homology"/>
<dbReference type="InterPro" id="IPR049874">
    <property type="entry name" value="ROK_cs"/>
</dbReference>
<accession>A0A328NNU9</accession>
<evidence type="ECO:0000313" key="3">
    <source>
        <dbReference type="Proteomes" id="UP000249419"/>
    </source>
</evidence>
<reference evidence="2 3" key="1">
    <citation type="submission" date="2018-03" db="EMBL/GenBank/DDBJ databases">
        <title>Defining the species Micromonospora saelicesensis and Micromonospora noduli under the framework of genomics.</title>
        <authorList>
            <person name="Riesco R."/>
            <person name="Trujillo M.E."/>
        </authorList>
    </citation>
    <scope>NUCLEOTIDE SEQUENCE [LARGE SCALE GENOMIC DNA]</scope>
    <source>
        <strain evidence="2 3">PSN13</strain>
    </source>
</reference>
<dbReference type="SUPFAM" id="SSF53067">
    <property type="entry name" value="Actin-like ATPase domain"/>
    <property type="match status" value="1"/>
</dbReference>
<dbReference type="PANTHER" id="PTHR18964">
    <property type="entry name" value="ROK (REPRESSOR, ORF, KINASE) FAMILY"/>
    <property type="match status" value="1"/>
</dbReference>
<protein>
    <submittedName>
        <fullName evidence="2">N-acylmannosamine kinase</fullName>
    </submittedName>
</protein>
<dbReference type="GO" id="GO:0016301">
    <property type="term" value="F:kinase activity"/>
    <property type="evidence" value="ECO:0007669"/>
    <property type="project" value="UniProtKB-KW"/>
</dbReference>
<comment type="similarity">
    <text evidence="1">Belongs to the ROK (NagC/XylR) family.</text>
</comment>
<name>A0A328NNU9_9ACTN</name>
<organism evidence="2 3">
    <name type="scientific">Micromonospora saelicesensis</name>
    <dbReference type="NCBI Taxonomy" id="285676"/>
    <lineage>
        <taxon>Bacteria</taxon>
        <taxon>Bacillati</taxon>
        <taxon>Actinomycetota</taxon>
        <taxon>Actinomycetes</taxon>
        <taxon>Micromonosporales</taxon>
        <taxon>Micromonosporaceae</taxon>
        <taxon>Micromonospora</taxon>
    </lineage>
</organism>
<evidence type="ECO:0000256" key="1">
    <source>
        <dbReference type="ARBA" id="ARBA00006479"/>
    </source>
</evidence>
<sequence length="315" mass="31332">MSEARKPLVVDVAVAALDIGGTKTAAAIVTRHGEVVDQITVPTPGRAGATAIIDTAADLVGRLRARATGTRIRALGVGSAGVIDHRTGRVLSATDALVGWAGTDLSGRLRALLDLPVSAINDVHAHALGEARHGVAVGHRTMLFIAVGTGIGAAFVVDGTVLAGAHSAAGHAGHQPSPYAGQLPCTCGGQGHLEAIASGPALTEEYVRRTGQPVGDLHTVAARAADGDATAREVVLLGGAAVGSAVGGLVNMLDPAVVVIGGGVAGLGDTWWQALRGAVRRETLPSLDDVPVLASTLGSDAPLLGAAALAWEGTA</sequence>